<evidence type="ECO:0000256" key="6">
    <source>
        <dbReference type="ARBA" id="ARBA00022989"/>
    </source>
</evidence>
<evidence type="ECO:0000313" key="10">
    <source>
        <dbReference type="EMBL" id="MCO6419832.1"/>
    </source>
</evidence>
<organism evidence="10 11">
    <name type="scientific">Siccirubricoccus soli</name>
    <dbReference type="NCBI Taxonomy" id="2899147"/>
    <lineage>
        <taxon>Bacteria</taxon>
        <taxon>Pseudomonadati</taxon>
        <taxon>Pseudomonadota</taxon>
        <taxon>Alphaproteobacteria</taxon>
        <taxon>Acetobacterales</taxon>
        <taxon>Roseomonadaceae</taxon>
        <taxon>Siccirubricoccus</taxon>
    </lineage>
</organism>
<dbReference type="PANTHER" id="PTHR42929:SF5">
    <property type="entry name" value="ABC TRANSPORTER PERMEASE PROTEIN"/>
    <property type="match status" value="1"/>
</dbReference>
<evidence type="ECO:0000313" key="11">
    <source>
        <dbReference type="Proteomes" id="UP001523392"/>
    </source>
</evidence>
<evidence type="ECO:0000256" key="1">
    <source>
        <dbReference type="ARBA" id="ARBA00004651"/>
    </source>
</evidence>
<dbReference type="Pfam" id="PF00528">
    <property type="entry name" value="BPD_transp_1"/>
    <property type="match status" value="1"/>
</dbReference>
<feature type="transmembrane region" description="Helical" evidence="8">
    <location>
        <begin position="16"/>
        <end position="38"/>
    </location>
</feature>
<proteinExistence type="inferred from homology"/>
<feature type="transmembrane region" description="Helical" evidence="8">
    <location>
        <begin position="158"/>
        <end position="181"/>
    </location>
</feature>
<dbReference type="EMBL" id="JAFIRR010000235">
    <property type="protein sequence ID" value="MCO6419832.1"/>
    <property type="molecule type" value="Genomic_DNA"/>
</dbReference>
<evidence type="ECO:0000256" key="2">
    <source>
        <dbReference type="ARBA" id="ARBA00007069"/>
    </source>
</evidence>
<comment type="caution">
    <text evidence="10">The sequence shown here is derived from an EMBL/GenBank/DDBJ whole genome shotgun (WGS) entry which is preliminary data.</text>
</comment>
<evidence type="ECO:0000256" key="8">
    <source>
        <dbReference type="RuleBase" id="RU363032"/>
    </source>
</evidence>
<feature type="domain" description="ABC transmembrane type-1" evidence="9">
    <location>
        <begin position="72"/>
        <end position="278"/>
    </location>
</feature>
<evidence type="ECO:0000256" key="4">
    <source>
        <dbReference type="ARBA" id="ARBA00022475"/>
    </source>
</evidence>
<sequence length="293" mass="31856">MSAVPIDVESRPGARLLLLLPALALLLLFLVVPMFSVFRTSFFPGTSSMGATGFTLSQYARFFSSTLYNSVLLETVAYGIIVSVGCIVLGFPVGYSLARMPPAKRRLRMILIIVPLTLSLVVVVFGWMVLLGRQGLLNNLLLALGLIEAPRQLLFNRAAVLVVLIQQFLPFMILSIMNVVLQIDPVLEHASTSLRATRLTTFRKVVVPLAAPGIVSGFTLVFVMTVSAFVTPRLIGGARTQMLGGLIFDEVLTTMNWPFGAAMSFILLAVGLGVLALVNMLVVRRITRGLHVR</sequence>
<dbReference type="CDD" id="cd06261">
    <property type="entry name" value="TM_PBP2"/>
    <property type="match status" value="1"/>
</dbReference>
<gene>
    <name evidence="10" type="ORF">JYK14_27255</name>
</gene>
<feature type="transmembrane region" description="Helical" evidence="8">
    <location>
        <begin position="259"/>
        <end position="283"/>
    </location>
</feature>
<comment type="similarity">
    <text evidence="2">Belongs to the binding-protein-dependent transport system permease family. CysTW subfamily.</text>
</comment>
<dbReference type="PROSITE" id="PS50928">
    <property type="entry name" value="ABC_TM1"/>
    <property type="match status" value="1"/>
</dbReference>
<keyword evidence="4" id="KW-1003">Cell membrane</keyword>
<keyword evidence="7 8" id="KW-0472">Membrane</keyword>
<dbReference type="RefSeq" id="WP_252956511.1">
    <property type="nucleotide sequence ID" value="NZ_JAFIRR010000235.1"/>
</dbReference>
<evidence type="ECO:0000256" key="7">
    <source>
        <dbReference type="ARBA" id="ARBA00023136"/>
    </source>
</evidence>
<dbReference type="SUPFAM" id="SSF161098">
    <property type="entry name" value="MetI-like"/>
    <property type="match status" value="1"/>
</dbReference>
<dbReference type="Gene3D" id="1.10.3720.10">
    <property type="entry name" value="MetI-like"/>
    <property type="match status" value="1"/>
</dbReference>
<evidence type="ECO:0000259" key="9">
    <source>
        <dbReference type="PROSITE" id="PS50928"/>
    </source>
</evidence>
<evidence type="ECO:0000256" key="5">
    <source>
        <dbReference type="ARBA" id="ARBA00022692"/>
    </source>
</evidence>
<dbReference type="InterPro" id="IPR035906">
    <property type="entry name" value="MetI-like_sf"/>
</dbReference>
<feature type="transmembrane region" description="Helical" evidence="8">
    <location>
        <begin position="110"/>
        <end position="130"/>
    </location>
</feature>
<dbReference type="InterPro" id="IPR000515">
    <property type="entry name" value="MetI-like"/>
</dbReference>
<name>A0ABT1DD04_9PROT</name>
<keyword evidence="6 8" id="KW-1133">Transmembrane helix</keyword>
<dbReference type="PANTHER" id="PTHR42929">
    <property type="entry name" value="INNER MEMBRANE ABC TRANSPORTER PERMEASE PROTEIN YDCU-RELATED-RELATED"/>
    <property type="match status" value="1"/>
</dbReference>
<feature type="transmembrane region" description="Helical" evidence="8">
    <location>
        <begin position="205"/>
        <end position="230"/>
    </location>
</feature>
<protein>
    <submittedName>
        <fullName evidence="10">ABC transporter permease</fullName>
    </submittedName>
</protein>
<feature type="transmembrane region" description="Helical" evidence="8">
    <location>
        <begin position="76"/>
        <end position="98"/>
    </location>
</feature>
<comment type="subcellular location">
    <subcellularLocation>
        <location evidence="1 8">Cell membrane</location>
        <topology evidence="1 8">Multi-pass membrane protein</topology>
    </subcellularLocation>
</comment>
<reference evidence="10 11" key="1">
    <citation type="submission" date="2021-12" db="EMBL/GenBank/DDBJ databases">
        <title>Siccirubricoccus leaddurans sp. nov., a high concentration Zn2+ tolerance bacterium.</title>
        <authorList>
            <person name="Cao Y."/>
        </authorList>
    </citation>
    <scope>NUCLEOTIDE SEQUENCE [LARGE SCALE GENOMIC DNA]</scope>
    <source>
        <strain evidence="10 11">KC 17139</strain>
    </source>
</reference>
<keyword evidence="3 8" id="KW-0813">Transport</keyword>
<keyword evidence="5 8" id="KW-0812">Transmembrane</keyword>
<dbReference type="Proteomes" id="UP001523392">
    <property type="component" value="Unassembled WGS sequence"/>
</dbReference>
<accession>A0ABT1DD04</accession>
<evidence type="ECO:0000256" key="3">
    <source>
        <dbReference type="ARBA" id="ARBA00022448"/>
    </source>
</evidence>
<keyword evidence="11" id="KW-1185">Reference proteome</keyword>